<keyword evidence="3 6" id="KW-0808">Transferase</keyword>
<feature type="domain" description="MGAT4 A/B/C C-terminal" evidence="5">
    <location>
        <begin position="340"/>
        <end position="455"/>
    </location>
</feature>
<dbReference type="Proteomes" id="UP000530263">
    <property type="component" value="Unassembled WGS sequence"/>
</dbReference>
<reference evidence="6 7" key="1">
    <citation type="submission" date="2019-09" db="EMBL/GenBank/DDBJ databases">
        <title>Bird 10,000 Genomes (B10K) Project - Family phase.</title>
        <authorList>
            <person name="Zhang G."/>
        </authorList>
    </citation>
    <scope>NUCLEOTIDE SEQUENCE [LARGE SCALE GENOMIC DNA]</scope>
    <source>
        <strain evidence="6">B10K-DU-021-26</strain>
        <tissue evidence="6">Mixed tissue sample</tissue>
    </source>
</reference>
<evidence type="ECO:0000256" key="3">
    <source>
        <dbReference type="ARBA" id="ARBA00022679"/>
    </source>
</evidence>
<dbReference type="GO" id="GO:0006487">
    <property type="term" value="P:protein N-linked glycosylation"/>
    <property type="evidence" value="ECO:0007669"/>
    <property type="project" value="TreeGrafter"/>
</dbReference>
<dbReference type="GO" id="GO:0005795">
    <property type="term" value="C:Golgi stack"/>
    <property type="evidence" value="ECO:0007669"/>
    <property type="project" value="TreeGrafter"/>
</dbReference>
<evidence type="ECO:0000259" key="4">
    <source>
        <dbReference type="Pfam" id="PF04666"/>
    </source>
</evidence>
<feature type="domain" description="MGAT4 conserved region" evidence="4">
    <location>
        <begin position="85"/>
        <end position="165"/>
    </location>
</feature>
<dbReference type="GO" id="GO:0005783">
    <property type="term" value="C:endoplasmic reticulum"/>
    <property type="evidence" value="ECO:0007669"/>
    <property type="project" value="TreeGrafter"/>
</dbReference>
<dbReference type="EMBL" id="VYZG01000473">
    <property type="protein sequence ID" value="NWQ77407.1"/>
    <property type="molecule type" value="Genomic_DNA"/>
</dbReference>
<sequence length="459" mass="52474">SLPFPSAGDIVDIYQREFLALRDRLHAAEQESLKRSKELNLVLEEIKRAISEKQALRDINRTWSSLSDETKLKLWNITNKNVLHLPTIFHHLPHLLSKENSLQPAVHVGQGRTGVSVVMGIPSVKREVHSYLTDTLNSLISELTQQEKEDSVIVVLIAEVRQSFACLPCFSGPCPIHYLPYSVPNRTIAHLDAMRLLMEPGWVIGTECPFLLQLEDDIVAKPNYLSTMKNFALQQPSEEWMILEFSQLGFIGKMFKSLDLSLIVEFILMFYKDKPIDWLLDHILWVKVCNPEKDAVRKQPRLQGHLLLSVCACGLCLQRTFPDKDFGKQALRKEHVNPPAEVSTSLKTYQHFTLEKAYLREDFFWAFTPTAGDFIRFRFFKPLRIERPVPGGGGRGRTFFFRSGNIEHPEDKLFNTTVEVLPFDSLQSDKEALQEGRGTAVKYHRTPDGYIQIGTVGWG</sequence>
<comment type="caution">
    <text evidence="6">The sequence shown here is derived from an EMBL/GenBank/DDBJ whole genome shotgun (WGS) entry which is preliminary data.</text>
</comment>
<feature type="non-terminal residue" evidence="6">
    <location>
        <position position="1"/>
    </location>
</feature>
<organism evidence="6 7">
    <name type="scientific">Columbina picui</name>
    <name type="common">Picui ground-dove</name>
    <dbReference type="NCBI Taxonomy" id="115618"/>
    <lineage>
        <taxon>Eukaryota</taxon>
        <taxon>Metazoa</taxon>
        <taxon>Chordata</taxon>
        <taxon>Craniata</taxon>
        <taxon>Vertebrata</taxon>
        <taxon>Euteleostomi</taxon>
        <taxon>Archelosauria</taxon>
        <taxon>Archosauria</taxon>
        <taxon>Dinosauria</taxon>
        <taxon>Saurischia</taxon>
        <taxon>Theropoda</taxon>
        <taxon>Coelurosauria</taxon>
        <taxon>Aves</taxon>
        <taxon>Neognathae</taxon>
        <taxon>Neoaves</taxon>
        <taxon>Columbimorphae</taxon>
        <taxon>Columbiformes</taxon>
        <taxon>Columbidae</taxon>
        <taxon>Columbina</taxon>
    </lineage>
</organism>
<dbReference type="AlphaFoldDB" id="A0A7K4RWT1"/>
<dbReference type="GO" id="GO:0005793">
    <property type="term" value="C:endoplasmic reticulum-Golgi intermediate compartment"/>
    <property type="evidence" value="ECO:0007669"/>
    <property type="project" value="TreeGrafter"/>
</dbReference>
<comment type="pathway">
    <text evidence="1">Protein modification; protein glycosylation.</text>
</comment>
<dbReference type="Pfam" id="PF23524">
    <property type="entry name" value="MGAT4A_C"/>
    <property type="match status" value="1"/>
</dbReference>
<keyword evidence="7" id="KW-1185">Reference proteome</keyword>
<dbReference type="InterPro" id="IPR006759">
    <property type="entry name" value="Glyco_transf_54"/>
</dbReference>
<dbReference type="GO" id="GO:0008375">
    <property type="term" value="F:acetylglucosaminyltransferase activity"/>
    <property type="evidence" value="ECO:0007669"/>
    <property type="project" value="TreeGrafter"/>
</dbReference>
<dbReference type="Pfam" id="PF04666">
    <property type="entry name" value="MGAT4_cons"/>
    <property type="match status" value="2"/>
</dbReference>
<evidence type="ECO:0000313" key="6">
    <source>
        <dbReference type="EMBL" id="NWQ77407.1"/>
    </source>
</evidence>
<gene>
    <name evidence="6" type="primary">Mgat4b_1</name>
    <name evidence="6" type="ORF">COLPIC_R00351</name>
</gene>
<dbReference type="PANTHER" id="PTHR12062">
    <property type="entry name" value="N-ACETYLGLUCOSAMINYLTRANSFERASE VI"/>
    <property type="match status" value="1"/>
</dbReference>
<feature type="domain" description="MGAT4 conserved region" evidence="4">
    <location>
        <begin position="209"/>
        <end position="298"/>
    </location>
</feature>
<dbReference type="OrthoDB" id="2016523at2759"/>
<accession>A0A7K4RWT1</accession>
<dbReference type="InterPro" id="IPR056576">
    <property type="entry name" value="MGAT4_A/B/C_C"/>
</dbReference>
<name>A0A7K4RWT1_COLPI</name>
<dbReference type="InterPro" id="IPR057279">
    <property type="entry name" value="MGAT4"/>
</dbReference>
<evidence type="ECO:0000256" key="1">
    <source>
        <dbReference type="ARBA" id="ARBA00004922"/>
    </source>
</evidence>
<evidence type="ECO:0000256" key="2">
    <source>
        <dbReference type="ARBA" id="ARBA00022676"/>
    </source>
</evidence>
<evidence type="ECO:0000313" key="7">
    <source>
        <dbReference type="Proteomes" id="UP000530263"/>
    </source>
</evidence>
<dbReference type="PANTHER" id="PTHR12062:SF1">
    <property type="entry name" value="ALPHA-1,3-MANNOSYL-GLYCOPROTEIN 4-BETA-N-ACETYLGLUCOSAMINYLTRANSFERASE B"/>
    <property type="match status" value="1"/>
</dbReference>
<evidence type="ECO:0000259" key="5">
    <source>
        <dbReference type="Pfam" id="PF23524"/>
    </source>
</evidence>
<proteinExistence type="predicted"/>
<feature type="non-terminal residue" evidence="6">
    <location>
        <position position="459"/>
    </location>
</feature>
<protein>
    <submittedName>
        <fullName evidence="6">MGT4B acetylglucosaminyltransferase</fullName>
    </submittedName>
</protein>
<keyword evidence="2" id="KW-0328">Glycosyltransferase</keyword>